<dbReference type="OrthoDB" id="9911867at2"/>
<sequence>MIIKQMRLVSIVLLISMLFTLSANAATSPENNYKEEQVYEDQSGINMATLFPDAKDELKADWEKMYEGYKIVKVSETKMFYRKDENNKLVPITVKEFEQQSKTSGVGTNGVGSNTNYGITVYHTTASCSGACSYPTEWLLGGSFQWNVTPSLDTGNSVDAFVIGWAGGLAIKQGSTSGVVHYDEGDTNPAVVTVNPNAGVGWEFSEAIDKTFPANNWYASSGSFSVTIIKSTSNSGNIANSIGQYNQSYDTKTLTSLGLSLSSSGGGFSIGWATTTKVSTIPAYTTFTY</sequence>
<feature type="signal peptide" evidence="1">
    <location>
        <begin position="1"/>
        <end position="25"/>
    </location>
</feature>
<gene>
    <name evidence="2" type="ORF">A8708_04435</name>
</gene>
<keyword evidence="1" id="KW-0732">Signal</keyword>
<comment type="caution">
    <text evidence="2">The sequence shown here is derived from an EMBL/GenBank/DDBJ whole genome shotgun (WGS) entry which is preliminary data.</text>
</comment>
<dbReference type="EMBL" id="LYPB01000083">
    <property type="protein sequence ID" value="OAS15405.1"/>
    <property type="molecule type" value="Genomic_DNA"/>
</dbReference>
<organism evidence="2 3">
    <name type="scientific">Paenibacillus oryzisoli</name>
    <dbReference type="NCBI Taxonomy" id="1850517"/>
    <lineage>
        <taxon>Bacteria</taxon>
        <taxon>Bacillati</taxon>
        <taxon>Bacillota</taxon>
        <taxon>Bacilli</taxon>
        <taxon>Bacillales</taxon>
        <taxon>Paenibacillaceae</taxon>
        <taxon>Paenibacillus</taxon>
    </lineage>
</organism>
<dbReference type="AlphaFoldDB" id="A0A198A2K3"/>
<keyword evidence="3" id="KW-1185">Reference proteome</keyword>
<dbReference type="Proteomes" id="UP000078454">
    <property type="component" value="Unassembled WGS sequence"/>
</dbReference>
<reference evidence="2 3" key="1">
    <citation type="submission" date="2016-05" db="EMBL/GenBank/DDBJ databases">
        <title>Paenibacillus sp. 1ZS3-15 nov., isolated from the rhizosphere soil.</title>
        <authorList>
            <person name="Zhang X.X."/>
            <person name="Zhang J."/>
        </authorList>
    </citation>
    <scope>NUCLEOTIDE SEQUENCE [LARGE SCALE GENOMIC DNA]</scope>
    <source>
        <strain evidence="2 3">1ZS3-15</strain>
    </source>
</reference>
<evidence type="ECO:0000256" key="1">
    <source>
        <dbReference type="SAM" id="SignalP"/>
    </source>
</evidence>
<protein>
    <submittedName>
        <fullName evidence="2">Uncharacterized protein</fullName>
    </submittedName>
</protein>
<evidence type="ECO:0000313" key="3">
    <source>
        <dbReference type="Proteomes" id="UP000078454"/>
    </source>
</evidence>
<dbReference type="RefSeq" id="WP_068668285.1">
    <property type="nucleotide sequence ID" value="NZ_LYPB01000083.1"/>
</dbReference>
<proteinExistence type="predicted"/>
<evidence type="ECO:0000313" key="2">
    <source>
        <dbReference type="EMBL" id="OAS15405.1"/>
    </source>
</evidence>
<feature type="chain" id="PRO_5008277747" evidence="1">
    <location>
        <begin position="26"/>
        <end position="289"/>
    </location>
</feature>
<name>A0A198A2K3_9BACL</name>
<accession>A0A198A2K3</accession>